<accession>A0ABV2K0E3</accession>
<dbReference type="Pfam" id="PF12833">
    <property type="entry name" value="HTH_18"/>
    <property type="match status" value="1"/>
</dbReference>
<protein>
    <submittedName>
        <fullName evidence="5">AraC-like DNA-binding protein</fullName>
    </submittedName>
</protein>
<dbReference type="SMART" id="SM00342">
    <property type="entry name" value="HTH_ARAC"/>
    <property type="match status" value="1"/>
</dbReference>
<evidence type="ECO:0000313" key="5">
    <source>
        <dbReference type="EMBL" id="MET3653513.1"/>
    </source>
</evidence>
<gene>
    <name evidence="5" type="ORF">ABIC75_003250</name>
</gene>
<dbReference type="EMBL" id="JBEPMU010000005">
    <property type="protein sequence ID" value="MET3653513.1"/>
    <property type="molecule type" value="Genomic_DNA"/>
</dbReference>
<feature type="domain" description="HTH araC/xylS-type" evidence="4">
    <location>
        <begin position="214"/>
        <end position="314"/>
    </location>
</feature>
<keyword evidence="3" id="KW-0804">Transcription</keyword>
<name>A0ABV2K0E3_9GAMM</name>
<dbReference type="PANTHER" id="PTHR46796:SF6">
    <property type="entry name" value="ARAC SUBFAMILY"/>
    <property type="match status" value="1"/>
</dbReference>
<dbReference type="Proteomes" id="UP001549184">
    <property type="component" value="Unassembled WGS sequence"/>
</dbReference>
<dbReference type="InterPro" id="IPR018060">
    <property type="entry name" value="HTH_AraC"/>
</dbReference>
<dbReference type="PANTHER" id="PTHR46796">
    <property type="entry name" value="HTH-TYPE TRANSCRIPTIONAL ACTIVATOR RHAS-RELATED"/>
    <property type="match status" value="1"/>
</dbReference>
<evidence type="ECO:0000256" key="3">
    <source>
        <dbReference type="ARBA" id="ARBA00023163"/>
    </source>
</evidence>
<dbReference type="InterPro" id="IPR009057">
    <property type="entry name" value="Homeodomain-like_sf"/>
</dbReference>
<keyword evidence="1" id="KW-0805">Transcription regulation</keyword>
<keyword evidence="6" id="KW-1185">Reference proteome</keyword>
<dbReference type="PROSITE" id="PS01124">
    <property type="entry name" value="HTH_ARAC_FAMILY_2"/>
    <property type="match status" value="1"/>
</dbReference>
<evidence type="ECO:0000313" key="6">
    <source>
        <dbReference type="Proteomes" id="UP001549184"/>
    </source>
</evidence>
<dbReference type="Gene3D" id="1.10.10.60">
    <property type="entry name" value="Homeodomain-like"/>
    <property type="match status" value="1"/>
</dbReference>
<evidence type="ECO:0000256" key="2">
    <source>
        <dbReference type="ARBA" id="ARBA00023125"/>
    </source>
</evidence>
<organism evidence="5 6">
    <name type="scientific">Dyella japonica</name>
    <dbReference type="NCBI Taxonomy" id="231455"/>
    <lineage>
        <taxon>Bacteria</taxon>
        <taxon>Pseudomonadati</taxon>
        <taxon>Pseudomonadota</taxon>
        <taxon>Gammaproteobacteria</taxon>
        <taxon>Lysobacterales</taxon>
        <taxon>Rhodanobacteraceae</taxon>
        <taxon>Dyella</taxon>
    </lineage>
</organism>
<proteinExistence type="predicted"/>
<dbReference type="InterPro" id="IPR050204">
    <property type="entry name" value="AraC_XylS_family_regulators"/>
</dbReference>
<dbReference type="SUPFAM" id="SSF46689">
    <property type="entry name" value="Homeodomain-like"/>
    <property type="match status" value="1"/>
</dbReference>
<sequence>MMAGEVDVAADVVDADERNVSLRDVVWPIVEMAPFAERDDASLTGSMPARNIGPLSTGVVAFTRQREHRDGHGARRSETGHYLLQLLTTDSLQAGVDEQAPGAGVGDICIFDLSQTPQRQAEAGSMLSMAMPRQALEKAIGSSNLHGVVLKANGAMTPLLASMLRGVSSLGAPLHDSQATAVQEAVVTLLSAALKDDMHGGVDGRSLLGAGLRQRIVEFITHNVHLLELSPDFLCRRFKVSRAHLYRAFASDGGVAKVLRDIRLDAAFRELTGAVRTTRSITEIAYSLGFSSSNQLLRSFRTRFGMTPSAARTNEQG</sequence>
<evidence type="ECO:0000259" key="4">
    <source>
        <dbReference type="PROSITE" id="PS01124"/>
    </source>
</evidence>
<evidence type="ECO:0000256" key="1">
    <source>
        <dbReference type="ARBA" id="ARBA00023015"/>
    </source>
</evidence>
<reference evidence="5 6" key="1">
    <citation type="submission" date="2024-06" db="EMBL/GenBank/DDBJ databases">
        <title>Sorghum-associated microbial communities from plants grown in Nebraska, USA.</title>
        <authorList>
            <person name="Schachtman D."/>
        </authorList>
    </citation>
    <scope>NUCLEOTIDE SEQUENCE [LARGE SCALE GENOMIC DNA]</scope>
    <source>
        <strain evidence="5 6">1073</strain>
    </source>
</reference>
<comment type="caution">
    <text evidence="5">The sequence shown here is derived from an EMBL/GenBank/DDBJ whole genome shotgun (WGS) entry which is preliminary data.</text>
</comment>
<keyword evidence="2" id="KW-0238">DNA-binding</keyword>